<dbReference type="OrthoDB" id="156206at2157"/>
<accession>A0A1G7I234</accession>
<protein>
    <submittedName>
        <fullName evidence="1">Uncharacterized protein</fullName>
    </submittedName>
</protein>
<keyword evidence="2" id="KW-1185">Reference proteome</keyword>
<dbReference type="EMBL" id="FNBK01000003">
    <property type="protein sequence ID" value="SDF06791.1"/>
    <property type="molecule type" value="Genomic_DNA"/>
</dbReference>
<dbReference type="InterPro" id="IPR043853">
    <property type="entry name" value="DUF5815"/>
</dbReference>
<reference evidence="2" key="1">
    <citation type="submission" date="2016-10" db="EMBL/GenBank/DDBJ databases">
        <authorList>
            <person name="Varghese N."/>
            <person name="Submissions S."/>
        </authorList>
    </citation>
    <scope>NUCLEOTIDE SEQUENCE [LARGE SCALE GENOMIC DNA]</scope>
    <source>
        <strain evidence="2">IBRC-M 10760</strain>
    </source>
</reference>
<evidence type="ECO:0000313" key="1">
    <source>
        <dbReference type="EMBL" id="SDF06791.1"/>
    </source>
</evidence>
<gene>
    <name evidence="1" type="ORF">SAMN05216218_103251</name>
</gene>
<dbReference type="Proteomes" id="UP000199076">
    <property type="component" value="Unassembled WGS sequence"/>
</dbReference>
<organism evidence="1 2">
    <name type="scientific">Halorientalis regularis</name>
    <dbReference type="NCBI Taxonomy" id="660518"/>
    <lineage>
        <taxon>Archaea</taxon>
        <taxon>Methanobacteriati</taxon>
        <taxon>Methanobacteriota</taxon>
        <taxon>Stenosarchaea group</taxon>
        <taxon>Halobacteria</taxon>
        <taxon>Halobacteriales</taxon>
        <taxon>Haloarculaceae</taxon>
        <taxon>Halorientalis</taxon>
    </lineage>
</organism>
<dbReference type="RefSeq" id="WP_092689086.1">
    <property type="nucleotide sequence ID" value="NZ_FNBK01000003.1"/>
</dbReference>
<dbReference type="AlphaFoldDB" id="A0A1G7I234"/>
<sequence>MPEPRVPGDGGNDLELACGEPVSPRELDLGVREFDCDCGDAHGVVMDVHPLGRFVPESMADVLRATVEPADEFDEFTTAHLMGMVIEEFPGQVASADCSDDGDVGYSAIWITDFDSRELHEVTVELLVELMEHAMSHAGDDDAMAEFEEQMLQFDVSEFVETYRREREFESEDDRAV</sequence>
<name>A0A1G7I234_9EURY</name>
<proteinExistence type="predicted"/>
<dbReference type="STRING" id="660518.SAMN05216218_103251"/>
<evidence type="ECO:0000313" key="2">
    <source>
        <dbReference type="Proteomes" id="UP000199076"/>
    </source>
</evidence>
<dbReference type="Pfam" id="PF19132">
    <property type="entry name" value="DUF5815"/>
    <property type="match status" value="1"/>
</dbReference>